<dbReference type="Proteomes" id="UP001321473">
    <property type="component" value="Unassembled WGS sequence"/>
</dbReference>
<evidence type="ECO:0008006" key="4">
    <source>
        <dbReference type="Google" id="ProtNLM"/>
    </source>
</evidence>
<dbReference type="PANTHER" id="PTHR23254:SF16">
    <property type="entry name" value="CBP80_20-DEPENDENT TRANSLATION INITIATION FACTOR"/>
    <property type="match status" value="1"/>
</dbReference>
<dbReference type="InterPro" id="IPR051367">
    <property type="entry name" value="mRNA_TranslReg/HistoneTransl"/>
</dbReference>
<evidence type="ECO:0000256" key="1">
    <source>
        <dbReference type="SAM" id="MobiDB-lite"/>
    </source>
</evidence>
<dbReference type="GO" id="GO:0008494">
    <property type="term" value="F:translation activator activity"/>
    <property type="evidence" value="ECO:0007669"/>
    <property type="project" value="TreeGrafter"/>
</dbReference>
<proteinExistence type="predicted"/>
<keyword evidence="3" id="KW-1185">Reference proteome</keyword>
<dbReference type="EMBL" id="JARKHS020027449">
    <property type="protein sequence ID" value="KAK8765368.1"/>
    <property type="molecule type" value="Genomic_DNA"/>
</dbReference>
<dbReference type="SUPFAM" id="SSF48371">
    <property type="entry name" value="ARM repeat"/>
    <property type="match status" value="1"/>
</dbReference>
<dbReference type="AlphaFoldDB" id="A0AAQ4DSC8"/>
<dbReference type="GO" id="GO:0005829">
    <property type="term" value="C:cytosol"/>
    <property type="evidence" value="ECO:0007669"/>
    <property type="project" value="TreeGrafter"/>
</dbReference>
<evidence type="ECO:0000313" key="2">
    <source>
        <dbReference type="EMBL" id="KAK8765368.1"/>
    </source>
</evidence>
<reference evidence="2 3" key="1">
    <citation type="journal article" date="2023" name="Arcadia Sci">
        <title>De novo assembly of a long-read Amblyomma americanum tick genome.</title>
        <authorList>
            <person name="Chou S."/>
            <person name="Poskanzer K.E."/>
            <person name="Rollins M."/>
            <person name="Thuy-Boun P.S."/>
        </authorList>
    </citation>
    <scope>NUCLEOTIDE SEQUENCE [LARGE SCALE GENOMIC DNA]</scope>
    <source>
        <strain evidence="2">F_SG_1</strain>
        <tissue evidence="2">Salivary glands</tissue>
    </source>
</reference>
<dbReference type="PANTHER" id="PTHR23254">
    <property type="entry name" value="EIF4G DOMAIN PROTEIN"/>
    <property type="match status" value="1"/>
</dbReference>
<dbReference type="GO" id="GO:0006446">
    <property type="term" value="P:regulation of translational initiation"/>
    <property type="evidence" value="ECO:0007669"/>
    <property type="project" value="TreeGrafter"/>
</dbReference>
<feature type="compositionally biased region" description="Basic and acidic residues" evidence="1">
    <location>
        <begin position="37"/>
        <end position="49"/>
    </location>
</feature>
<dbReference type="InterPro" id="IPR016024">
    <property type="entry name" value="ARM-type_fold"/>
</dbReference>
<evidence type="ECO:0000313" key="3">
    <source>
        <dbReference type="Proteomes" id="UP001321473"/>
    </source>
</evidence>
<accession>A0AAQ4DSC8</accession>
<gene>
    <name evidence="2" type="ORF">V5799_032021</name>
</gene>
<dbReference type="Gene3D" id="1.25.40.180">
    <property type="match status" value="1"/>
</dbReference>
<name>A0AAQ4DSC8_AMBAM</name>
<feature type="region of interest" description="Disordered" evidence="1">
    <location>
        <begin position="1"/>
        <end position="94"/>
    </location>
</feature>
<sequence>MSECERAITQPAANDPGHLRCATPIISSVTRKSRPRRSAETDKRHDSPARHSQVPAAVPSSMPWPRMDQSAVRSRPQFSKPKCALSDEPEPANAPLHTQNEDLIKKALQDMNALSTQQLTELVNAICQRATQGTQNAEPAVQFCLFLIAVDCLRSVLTRTGKVIEHFNPDLMEALVWRMRESYLEHGFSSITGKHLLHLIELRASGWKMNIGQQKYYDSTVL</sequence>
<comment type="caution">
    <text evidence="2">The sequence shown here is derived from an EMBL/GenBank/DDBJ whole genome shotgun (WGS) entry which is preliminary data.</text>
</comment>
<organism evidence="2 3">
    <name type="scientific">Amblyomma americanum</name>
    <name type="common">Lone star tick</name>
    <dbReference type="NCBI Taxonomy" id="6943"/>
    <lineage>
        <taxon>Eukaryota</taxon>
        <taxon>Metazoa</taxon>
        <taxon>Ecdysozoa</taxon>
        <taxon>Arthropoda</taxon>
        <taxon>Chelicerata</taxon>
        <taxon>Arachnida</taxon>
        <taxon>Acari</taxon>
        <taxon>Parasitiformes</taxon>
        <taxon>Ixodida</taxon>
        <taxon>Ixodoidea</taxon>
        <taxon>Ixodidae</taxon>
        <taxon>Amblyomminae</taxon>
        <taxon>Amblyomma</taxon>
    </lineage>
</organism>
<protein>
    <recommendedName>
        <fullName evidence="4">Mif4g domain-containing protein</fullName>
    </recommendedName>
</protein>